<sequence length="135" mass="14797">MRSFAILIFAMVVLFQSLLAAPSTLSVRSEQTVGQMSAESNTIRQKILGLGLPLNILGNYASNYGYPLYTCGNGYILGCGLSNYRTTCWSASNCNNGYGYANSVGYLNGYFNNLITLRQAELKSEVNHKENENQA</sequence>
<dbReference type="AlphaFoldDB" id="F4S7D1"/>
<evidence type="ECO:0000313" key="3">
    <source>
        <dbReference type="Proteomes" id="UP000001072"/>
    </source>
</evidence>
<dbReference type="GeneID" id="18931064"/>
<dbReference type="OrthoDB" id="10457253at2759"/>
<dbReference type="InParanoid" id="F4S7D1"/>
<dbReference type="RefSeq" id="XP_007417223.1">
    <property type="nucleotide sequence ID" value="XM_007417161.1"/>
</dbReference>
<dbReference type="VEuPathDB" id="FungiDB:MELLADRAFT_68591"/>
<organism evidence="3">
    <name type="scientific">Melampsora larici-populina (strain 98AG31 / pathotype 3-4-7)</name>
    <name type="common">Poplar leaf rust fungus</name>
    <dbReference type="NCBI Taxonomy" id="747676"/>
    <lineage>
        <taxon>Eukaryota</taxon>
        <taxon>Fungi</taxon>
        <taxon>Dikarya</taxon>
        <taxon>Basidiomycota</taxon>
        <taxon>Pucciniomycotina</taxon>
        <taxon>Pucciniomycetes</taxon>
        <taxon>Pucciniales</taxon>
        <taxon>Melampsoraceae</taxon>
        <taxon>Melampsora</taxon>
    </lineage>
</organism>
<accession>F4S7D1</accession>
<dbReference type="EMBL" id="GL883158">
    <property type="protein sequence ID" value="EGF99503.1"/>
    <property type="molecule type" value="Genomic_DNA"/>
</dbReference>
<keyword evidence="3" id="KW-1185">Reference proteome</keyword>
<evidence type="ECO:0000256" key="1">
    <source>
        <dbReference type="SAM" id="SignalP"/>
    </source>
</evidence>
<dbReference type="Proteomes" id="UP000001072">
    <property type="component" value="Unassembled WGS sequence"/>
</dbReference>
<feature type="chain" id="PRO_5003321331" evidence="1">
    <location>
        <begin position="21"/>
        <end position="135"/>
    </location>
</feature>
<protein>
    <submittedName>
        <fullName evidence="2">Secreted protein</fullName>
    </submittedName>
</protein>
<dbReference type="HOGENOM" id="CLU_156020_0_0_1"/>
<feature type="signal peptide" evidence="1">
    <location>
        <begin position="1"/>
        <end position="20"/>
    </location>
</feature>
<reference evidence="3" key="1">
    <citation type="journal article" date="2011" name="Proc. Natl. Acad. Sci. U.S.A.">
        <title>Obligate biotrophy features unraveled by the genomic analysis of rust fungi.</title>
        <authorList>
            <person name="Duplessis S."/>
            <person name="Cuomo C.A."/>
            <person name="Lin Y.-C."/>
            <person name="Aerts A."/>
            <person name="Tisserant E."/>
            <person name="Veneault-Fourrey C."/>
            <person name="Joly D.L."/>
            <person name="Hacquard S."/>
            <person name="Amselem J."/>
            <person name="Cantarel B.L."/>
            <person name="Chiu R."/>
            <person name="Coutinho P.M."/>
            <person name="Feau N."/>
            <person name="Field M."/>
            <person name="Frey P."/>
            <person name="Gelhaye E."/>
            <person name="Goldberg J."/>
            <person name="Grabherr M.G."/>
            <person name="Kodira C.D."/>
            <person name="Kohler A."/>
            <person name="Kuees U."/>
            <person name="Lindquist E.A."/>
            <person name="Lucas S.M."/>
            <person name="Mago R."/>
            <person name="Mauceli E."/>
            <person name="Morin E."/>
            <person name="Murat C."/>
            <person name="Pangilinan J.L."/>
            <person name="Park R."/>
            <person name="Pearson M."/>
            <person name="Quesneville H."/>
            <person name="Rouhier N."/>
            <person name="Sakthikumar S."/>
            <person name="Salamov A.A."/>
            <person name="Schmutz J."/>
            <person name="Selles B."/>
            <person name="Shapiro H."/>
            <person name="Tanguay P."/>
            <person name="Tuskan G.A."/>
            <person name="Henrissat B."/>
            <person name="Van de Peer Y."/>
            <person name="Rouze P."/>
            <person name="Ellis J.G."/>
            <person name="Dodds P.N."/>
            <person name="Schein J.E."/>
            <person name="Zhong S."/>
            <person name="Hamelin R.C."/>
            <person name="Grigoriev I.V."/>
            <person name="Szabo L.J."/>
            <person name="Martin F."/>
        </authorList>
    </citation>
    <scope>NUCLEOTIDE SEQUENCE [LARGE SCALE GENOMIC DNA]</scope>
    <source>
        <strain evidence="3">98AG31 / pathotype 3-4-7</strain>
    </source>
</reference>
<keyword evidence="1" id="KW-0732">Signal</keyword>
<evidence type="ECO:0000313" key="2">
    <source>
        <dbReference type="EMBL" id="EGF99503.1"/>
    </source>
</evidence>
<gene>
    <name evidence="2" type="ORF">MELLADRAFT_68591</name>
</gene>
<name>F4S7D1_MELLP</name>
<proteinExistence type="predicted"/>
<dbReference type="KEGG" id="mlr:MELLADRAFT_68591"/>